<evidence type="ECO:0000256" key="1">
    <source>
        <dbReference type="ARBA" id="ARBA00004141"/>
    </source>
</evidence>
<proteinExistence type="inferred from homology"/>
<accession>A0AAN7QPV9</accession>
<dbReference type="InterPro" id="IPR036259">
    <property type="entry name" value="MFS_trans_sf"/>
</dbReference>
<dbReference type="CDD" id="cd17328">
    <property type="entry name" value="MFS_spinster_like"/>
    <property type="match status" value="1"/>
</dbReference>
<keyword evidence="9" id="KW-1185">Reference proteome</keyword>
<evidence type="ECO:0000256" key="5">
    <source>
        <dbReference type="ARBA" id="ARBA00023136"/>
    </source>
</evidence>
<dbReference type="AlphaFoldDB" id="A0AAN7QPV9"/>
<evidence type="ECO:0000313" key="8">
    <source>
        <dbReference type="EMBL" id="KAK4774047.1"/>
    </source>
</evidence>
<dbReference type="PANTHER" id="PTHR23505:SF78">
    <property type="entry name" value="MAJOR FACILITATOR SUPERFAMILY PROTEIN"/>
    <property type="match status" value="1"/>
</dbReference>
<dbReference type="SUPFAM" id="SSF103473">
    <property type="entry name" value="MFS general substrate transporter"/>
    <property type="match status" value="1"/>
</dbReference>
<keyword evidence="2" id="KW-0813">Transport</keyword>
<keyword evidence="4 7" id="KW-1133">Transmembrane helix</keyword>
<sequence length="454" mass="49855">MSLGSSARSALSARRSNSRPYRWFLEDMRTGKIFGFSLSLILINMAAIMERADENLLPAVYKEVSEAFNAGPSDLGYLTFIRNFVQGMSSPLAGVLVINYDRPTVLAVGTFSWAVSTAAVGASREFLQVALWRAVNGFGLAIVIPALQSYIADSYSDELLGGSGWRCAFIMMATLSSLIGFLVLVFVMDPRKTNSLSHDYVDREDLIDKGSRTKSVWVESWTAMKAVMKVRTFQIIVLQGIVGSLPWTAMVFFTMWFELIGFDHSATAALLSIFAVGCALGSFLGGLIADRISQVYPHSGRIMCAQFSAFMGIPFSCFLLQVVPQTVSSWPTFAATLLLMGLTVSWNGTAANAPMFAEVVPAKHRTMIYAFDRAFEGSFSSFAAPLVGILSERIYGYDAKSVDPIKGSTREAFALSKGLLSMSLCCLCYSPLYKVFWQDRENVKSSIMKEEEIT</sequence>
<dbReference type="GO" id="GO:0022857">
    <property type="term" value="F:transmembrane transporter activity"/>
    <property type="evidence" value="ECO:0007669"/>
    <property type="project" value="InterPro"/>
</dbReference>
<dbReference type="PANTHER" id="PTHR23505">
    <property type="entry name" value="SPINSTER"/>
    <property type="match status" value="1"/>
</dbReference>
<organism evidence="8 9">
    <name type="scientific">Trapa incisa</name>
    <dbReference type="NCBI Taxonomy" id="236973"/>
    <lineage>
        <taxon>Eukaryota</taxon>
        <taxon>Viridiplantae</taxon>
        <taxon>Streptophyta</taxon>
        <taxon>Embryophyta</taxon>
        <taxon>Tracheophyta</taxon>
        <taxon>Spermatophyta</taxon>
        <taxon>Magnoliopsida</taxon>
        <taxon>eudicotyledons</taxon>
        <taxon>Gunneridae</taxon>
        <taxon>Pentapetalae</taxon>
        <taxon>rosids</taxon>
        <taxon>malvids</taxon>
        <taxon>Myrtales</taxon>
        <taxon>Lythraceae</taxon>
        <taxon>Trapa</taxon>
    </lineage>
</organism>
<feature type="transmembrane region" description="Helical" evidence="7">
    <location>
        <begin position="329"/>
        <end position="346"/>
    </location>
</feature>
<dbReference type="EMBL" id="JAXIOK010000004">
    <property type="protein sequence ID" value="KAK4774047.1"/>
    <property type="molecule type" value="Genomic_DNA"/>
</dbReference>
<dbReference type="GO" id="GO:0016020">
    <property type="term" value="C:membrane"/>
    <property type="evidence" value="ECO:0007669"/>
    <property type="project" value="UniProtKB-SubCell"/>
</dbReference>
<evidence type="ECO:0000256" key="3">
    <source>
        <dbReference type="ARBA" id="ARBA00022692"/>
    </source>
</evidence>
<reference evidence="8 9" key="1">
    <citation type="journal article" date="2023" name="Hortic Res">
        <title>Pangenome of water caltrop reveals structural variations and asymmetric subgenome divergence after allopolyploidization.</title>
        <authorList>
            <person name="Zhang X."/>
            <person name="Chen Y."/>
            <person name="Wang L."/>
            <person name="Yuan Y."/>
            <person name="Fang M."/>
            <person name="Shi L."/>
            <person name="Lu R."/>
            <person name="Comes H.P."/>
            <person name="Ma Y."/>
            <person name="Chen Y."/>
            <person name="Huang G."/>
            <person name="Zhou Y."/>
            <person name="Zheng Z."/>
            <person name="Qiu Y."/>
        </authorList>
    </citation>
    <scope>NUCLEOTIDE SEQUENCE [LARGE SCALE GENOMIC DNA]</scope>
    <source>
        <tissue evidence="8">Roots</tissue>
    </source>
</reference>
<keyword evidence="5 7" id="KW-0472">Membrane</keyword>
<feature type="transmembrane region" description="Helical" evidence="7">
    <location>
        <begin position="104"/>
        <end position="123"/>
    </location>
</feature>
<evidence type="ECO:0000256" key="6">
    <source>
        <dbReference type="ARBA" id="ARBA00024338"/>
    </source>
</evidence>
<evidence type="ECO:0000256" key="4">
    <source>
        <dbReference type="ARBA" id="ARBA00022989"/>
    </source>
</evidence>
<evidence type="ECO:0008006" key="10">
    <source>
        <dbReference type="Google" id="ProtNLM"/>
    </source>
</evidence>
<evidence type="ECO:0000256" key="2">
    <source>
        <dbReference type="ARBA" id="ARBA00022448"/>
    </source>
</evidence>
<feature type="transmembrane region" description="Helical" evidence="7">
    <location>
        <begin position="269"/>
        <end position="290"/>
    </location>
</feature>
<evidence type="ECO:0000313" key="9">
    <source>
        <dbReference type="Proteomes" id="UP001345219"/>
    </source>
</evidence>
<feature type="transmembrane region" description="Helical" evidence="7">
    <location>
        <begin position="31"/>
        <end position="49"/>
    </location>
</feature>
<dbReference type="Pfam" id="PF07690">
    <property type="entry name" value="MFS_1"/>
    <property type="match status" value="2"/>
</dbReference>
<dbReference type="InterPro" id="IPR011701">
    <property type="entry name" value="MFS"/>
</dbReference>
<name>A0AAN7QPV9_9MYRT</name>
<comment type="subcellular location">
    <subcellularLocation>
        <location evidence="1">Membrane</location>
        <topology evidence="1">Multi-pass membrane protein</topology>
    </subcellularLocation>
</comment>
<comment type="similarity">
    <text evidence="6">Belongs to the major facilitator superfamily. Spinster (TC 2.A.1.49) family.</text>
</comment>
<dbReference type="Proteomes" id="UP001345219">
    <property type="component" value="Chromosome 22"/>
</dbReference>
<comment type="caution">
    <text evidence="8">The sequence shown here is derived from an EMBL/GenBank/DDBJ whole genome shotgun (WGS) entry which is preliminary data.</text>
</comment>
<feature type="transmembrane region" description="Helical" evidence="7">
    <location>
        <begin position="130"/>
        <end position="151"/>
    </location>
</feature>
<keyword evidence="3 7" id="KW-0812">Transmembrane</keyword>
<gene>
    <name evidence="8" type="ORF">SAY87_029066</name>
</gene>
<protein>
    <recommendedName>
        <fullName evidence="10">Major facilitator superfamily (MFS) profile domain-containing protein</fullName>
    </recommendedName>
</protein>
<feature type="transmembrane region" description="Helical" evidence="7">
    <location>
        <begin position="235"/>
        <end position="257"/>
    </location>
</feature>
<feature type="transmembrane region" description="Helical" evidence="7">
    <location>
        <begin position="302"/>
        <end position="323"/>
    </location>
</feature>
<dbReference type="Gene3D" id="1.20.1250.20">
    <property type="entry name" value="MFS general substrate transporter like domains"/>
    <property type="match status" value="1"/>
</dbReference>
<dbReference type="InterPro" id="IPR044770">
    <property type="entry name" value="MFS_spinster-like"/>
</dbReference>
<evidence type="ECO:0000256" key="7">
    <source>
        <dbReference type="SAM" id="Phobius"/>
    </source>
</evidence>
<feature type="transmembrane region" description="Helical" evidence="7">
    <location>
        <begin position="163"/>
        <end position="187"/>
    </location>
</feature>